<organism evidence="6 7">
    <name type="scientific">Paenibacillus phyllosphaerae</name>
    <dbReference type="NCBI Taxonomy" id="274593"/>
    <lineage>
        <taxon>Bacteria</taxon>
        <taxon>Bacillati</taxon>
        <taxon>Bacillota</taxon>
        <taxon>Bacilli</taxon>
        <taxon>Bacillales</taxon>
        <taxon>Paenibacillaceae</taxon>
        <taxon>Paenibacillus</taxon>
    </lineage>
</organism>
<evidence type="ECO:0000256" key="2">
    <source>
        <dbReference type="ARBA" id="ARBA00023125"/>
    </source>
</evidence>
<reference evidence="6 7" key="1">
    <citation type="submission" date="2020-08" db="EMBL/GenBank/DDBJ databases">
        <title>Genomic Encyclopedia of Type Strains, Phase III (KMG-III): the genomes of soil and plant-associated and newly described type strains.</title>
        <authorList>
            <person name="Whitman W."/>
        </authorList>
    </citation>
    <scope>NUCLEOTIDE SEQUENCE [LARGE SCALE GENOMIC DNA]</scope>
    <source>
        <strain evidence="6 7">CECT 5862</strain>
    </source>
</reference>
<evidence type="ECO:0000313" key="7">
    <source>
        <dbReference type="Proteomes" id="UP000570361"/>
    </source>
</evidence>
<feature type="domain" description="HTH tetR-type" evidence="5">
    <location>
        <begin position="5"/>
        <end position="65"/>
    </location>
</feature>
<gene>
    <name evidence="6" type="ORF">FHS18_003923</name>
</gene>
<keyword evidence="2 4" id="KW-0238">DNA-binding</keyword>
<evidence type="ECO:0000259" key="5">
    <source>
        <dbReference type="PROSITE" id="PS50977"/>
    </source>
</evidence>
<dbReference type="Proteomes" id="UP000570361">
    <property type="component" value="Unassembled WGS sequence"/>
</dbReference>
<dbReference type="PANTHER" id="PTHR47506">
    <property type="entry name" value="TRANSCRIPTIONAL REGULATORY PROTEIN"/>
    <property type="match status" value="1"/>
</dbReference>
<dbReference type="Pfam" id="PF16925">
    <property type="entry name" value="TetR_C_13"/>
    <property type="match status" value="1"/>
</dbReference>
<dbReference type="PANTHER" id="PTHR47506:SF3">
    <property type="entry name" value="HTH-TYPE TRANSCRIPTIONAL REGULATOR LMRA"/>
    <property type="match status" value="1"/>
</dbReference>
<evidence type="ECO:0000256" key="1">
    <source>
        <dbReference type="ARBA" id="ARBA00023015"/>
    </source>
</evidence>
<dbReference type="InterPro" id="IPR009057">
    <property type="entry name" value="Homeodomain-like_sf"/>
</dbReference>
<sequence>MKKGEQTRERIIRKSAELFNQRGYAGSSINDIIAATGIKKGGIYRHFASKDEIAFEAYDYASGIVGRRFAEGIAQATCAADRLLAFFHAYEDVVNDPPFIGGCPLLNTAVESDDTHPQLREKAKQSLSKIMAMMSGMIEEGVKQGEFKKELDAESLASFALSLLEGGILLSKLEGTNTYIRMNRDSLARYLEQCCVTGR</sequence>
<dbReference type="Gene3D" id="1.10.357.10">
    <property type="entry name" value="Tetracycline Repressor, domain 2"/>
    <property type="match status" value="1"/>
</dbReference>
<accession>A0A7W5AZV7</accession>
<feature type="DNA-binding region" description="H-T-H motif" evidence="4">
    <location>
        <begin position="28"/>
        <end position="47"/>
    </location>
</feature>
<keyword evidence="1" id="KW-0805">Transcription regulation</keyword>
<dbReference type="SUPFAM" id="SSF48498">
    <property type="entry name" value="Tetracyclin repressor-like, C-terminal domain"/>
    <property type="match status" value="1"/>
</dbReference>
<protein>
    <submittedName>
        <fullName evidence="6">AcrR family transcriptional regulator</fullName>
    </submittedName>
</protein>
<dbReference type="PROSITE" id="PS50977">
    <property type="entry name" value="HTH_TETR_2"/>
    <property type="match status" value="1"/>
</dbReference>
<evidence type="ECO:0000256" key="4">
    <source>
        <dbReference type="PROSITE-ProRule" id="PRU00335"/>
    </source>
</evidence>
<dbReference type="AlphaFoldDB" id="A0A7W5AZV7"/>
<keyword evidence="7" id="KW-1185">Reference proteome</keyword>
<dbReference type="InterPro" id="IPR011075">
    <property type="entry name" value="TetR_C"/>
</dbReference>
<dbReference type="PRINTS" id="PR00455">
    <property type="entry name" value="HTHTETR"/>
</dbReference>
<dbReference type="GO" id="GO:0003677">
    <property type="term" value="F:DNA binding"/>
    <property type="evidence" value="ECO:0007669"/>
    <property type="project" value="UniProtKB-UniRule"/>
</dbReference>
<evidence type="ECO:0000313" key="6">
    <source>
        <dbReference type="EMBL" id="MBB3111855.1"/>
    </source>
</evidence>
<evidence type="ECO:0000256" key="3">
    <source>
        <dbReference type="ARBA" id="ARBA00023163"/>
    </source>
</evidence>
<dbReference type="SUPFAM" id="SSF46689">
    <property type="entry name" value="Homeodomain-like"/>
    <property type="match status" value="1"/>
</dbReference>
<dbReference type="RefSeq" id="WP_183601711.1">
    <property type="nucleotide sequence ID" value="NZ_JACHXK010000009.1"/>
</dbReference>
<dbReference type="InterPro" id="IPR001647">
    <property type="entry name" value="HTH_TetR"/>
</dbReference>
<dbReference type="Pfam" id="PF00440">
    <property type="entry name" value="TetR_N"/>
    <property type="match status" value="1"/>
</dbReference>
<proteinExistence type="predicted"/>
<comment type="caution">
    <text evidence="6">The sequence shown here is derived from an EMBL/GenBank/DDBJ whole genome shotgun (WGS) entry which is preliminary data.</text>
</comment>
<keyword evidence="3" id="KW-0804">Transcription</keyword>
<dbReference type="EMBL" id="JACHXK010000009">
    <property type="protein sequence ID" value="MBB3111855.1"/>
    <property type="molecule type" value="Genomic_DNA"/>
</dbReference>
<dbReference type="InterPro" id="IPR036271">
    <property type="entry name" value="Tet_transcr_reg_TetR-rel_C_sf"/>
</dbReference>
<name>A0A7W5AZV7_9BACL</name>